<dbReference type="EMBL" id="BMAT01007388">
    <property type="protein sequence ID" value="GFR63194.1"/>
    <property type="molecule type" value="Genomic_DNA"/>
</dbReference>
<comment type="caution">
    <text evidence="7">The sequence shown here is derived from an EMBL/GenBank/DDBJ whole genome shotgun (WGS) entry which is preliminary data.</text>
</comment>
<evidence type="ECO:0000256" key="5">
    <source>
        <dbReference type="SAM" id="Phobius"/>
    </source>
</evidence>
<keyword evidence="4 5" id="KW-0472">Membrane</keyword>
<dbReference type="Gene3D" id="1.20.1070.10">
    <property type="entry name" value="Rhodopsin 7-helix transmembrane proteins"/>
    <property type="match status" value="1"/>
</dbReference>
<evidence type="ECO:0000259" key="6">
    <source>
        <dbReference type="PROSITE" id="PS50262"/>
    </source>
</evidence>
<name>A0AAV4EQH0_9GAST</name>
<dbReference type="SUPFAM" id="SSF81321">
    <property type="entry name" value="Family A G protein-coupled receptor-like"/>
    <property type="match status" value="1"/>
</dbReference>
<evidence type="ECO:0000313" key="7">
    <source>
        <dbReference type="EMBL" id="GFR63194.1"/>
    </source>
</evidence>
<feature type="transmembrane region" description="Helical" evidence="5">
    <location>
        <begin position="53"/>
        <end position="76"/>
    </location>
</feature>
<proteinExistence type="predicted"/>
<protein>
    <submittedName>
        <fullName evidence="7">Chemosensory receptor B</fullName>
    </submittedName>
</protein>
<keyword evidence="3 5" id="KW-1133">Transmembrane helix</keyword>
<evidence type="ECO:0000313" key="8">
    <source>
        <dbReference type="Proteomes" id="UP000762676"/>
    </source>
</evidence>
<gene>
    <name evidence="7" type="ORF">ElyMa_003599000</name>
</gene>
<keyword evidence="2 5" id="KW-0812">Transmembrane</keyword>
<feature type="transmembrane region" description="Helical" evidence="5">
    <location>
        <begin position="88"/>
        <end position="111"/>
    </location>
</feature>
<dbReference type="InterPro" id="IPR017452">
    <property type="entry name" value="GPCR_Rhodpsn_7TM"/>
</dbReference>
<feature type="transmembrane region" description="Helical" evidence="5">
    <location>
        <begin position="17"/>
        <end position="41"/>
    </location>
</feature>
<organism evidence="7 8">
    <name type="scientific">Elysia marginata</name>
    <dbReference type="NCBI Taxonomy" id="1093978"/>
    <lineage>
        <taxon>Eukaryota</taxon>
        <taxon>Metazoa</taxon>
        <taxon>Spiralia</taxon>
        <taxon>Lophotrochozoa</taxon>
        <taxon>Mollusca</taxon>
        <taxon>Gastropoda</taxon>
        <taxon>Heterobranchia</taxon>
        <taxon>Euthyneura</taxon>
        <taxon>Panpulmonata</taxon>
        <taxon>Sacoglossa</taxon>
        <taxon>Placobranchoidea</taxon>
        <taxon>Plakobranchidae</taxon>
        <taxon>Elysia</taxon>
    </lineage>
</organism>
<dbReference type="AlphaFoldDB" id="A0AAV4EQH0"/>
<keyword evidence="7" id="KW-0675">Receptor</keyword>
<accession>A0AAV4EQH0</accession>
<dbReference type="PROSITE" id="PS50262">
    <property type="entry name" value="G_PROTEIN_RECEP_F1_2"/>
    <property type="match status" value="1"/>
</dbReference>
<reference evidence="7 8" key="1">
    <citation type="journal article" date="2021" name="Elife">
        <title>Chloroplast acquisition without the gene transfer in kleptoplastic sea slugs, Plakobranchus ocellatus.</title>
        <authorList>
            <person name="Maeda T."/>
            <person name="Takahashi S."/>
            <person name="Yoshida T."/>
            <person name="Shimamura S."/>
            <person name="Takaki Y."/>
            <person name="Nagai Y."/>
            <person name="Toyoda A."/>
            <person name="Suzuki Y."/>
            <person name="Arimoto A."/>
            <person name="Ishii H."/>
            <person name="Satoh N."/>
            <person name="Nishiyama T."/>
            <person name="Hasebe M."/>
            <person name="Maruyama T."/>
            <person name="Minagawa J."/>
            <person name="Obokata J."/>
            <person name="Shigenobu S."/>
        </authorList>
    </citation>
    <scope>NUCLEOTIDE SEQUENCE [LARGE SCALE GENOMIC DNA]</scope>
</reference>
<comment type="subcellular location">
    <subcellularLocation>
        <location evidence="1">Membrane</location>
    </subcellularLocation>
</comment>
<evidence type="ECO:0000256" key="3">
    <source>
        <dbReference type="ARBA" id="ARBA00022989"/>
    </source>
</evidence>
<keyword evidence="8" id="KW-1185">Reference proteome</keyword>
<evidence type="ECO:0000256" key="1">
    <source>
        <dbReference type="ARBA" id="ARBA00004370"/>
    </source>
</evidence>
<sequence>MGLPQTAEEFDLHARPVLPWCTIATGGIEAFGNILTILVFIKLGFPEIIHISYTALAVSDLGCVLSIFGFGAHALVEGSSLPAAAKTSILLVSVAGTLSRATSLITAWISLERCVGVAFPTRAMLLITRRITIAVLVAIFAITTTPIVVNFIAVAIVRDPNPEINFIAANVN</sequence>
<feature type="transmembrane region" description="Helical" evidence="5">
    <location>
        <begin position="131"/>
        <end position="157"/>
    </location>
</feature>
<feature type="domain" description="G-protein coupled receptors family 1 profile" evidence="6">
    <location>
        <begin position="32"/>
        <end position="172"/>
    </location>
</feature>
<evidence type="ECO:0000256" key="4">
    <source>
        <dbReference type="ARBA" id="ARBA00023136"/>
    </source>
</evidence>
<dbReference type="Proteomes" id="UP000762676">
    <property type="component" value="Unassembled WGS sequence"/>
</dbReference>
<dbReference type="GO" id="GO:0016020">
    <property type="term" value="C:membrane"/>
    <property type="evidence" value="ECO:0007669"/>
    <property type="project" value="UniProtKB-SubCell"/>
</dbReference>
<evidence type="ECO:0000256" key="2">
    <source>
        <dbReference type="ARBA" id="ARBA00022692"/>
    </source>
</evidence>